<evidence type="ECO:0000313" key="1">
    <source>
        <dbReference type="EMBL" id="PCS07943.1"/>
    </source>
</evidence>
<keyword evidence="2" id="KW-1185">Reference proteome</keyword>
<comment type="caution">
    <text evidence="1">The sequence shown here is derived from an EMBL/GenBank/DDBJ whole genome shotgun (WGS) entry which is preliminary data.</text>
</comment>
<gene>
    <name evidence="1" type="ORF">RU87_GL000679</name>
</gene>
<dbReference type="Proteomes" id="UP000242246">
    <property type="component" value="Unassembled WGS sequence"/>
</dbReference>
<dbReference type="RefSeq" id="WP_068162822.1">
    <property type="nucleotide sequence ID" value="NZ_JXJX01000002.1"/>
</dbReference>
<dbReference type="EMBL" id="JXJX01000002">
    <property type="protein sequence ID" value="PCS07943.1"/>
    <property type="molecule type" value="Genomic_DNA"/>
</dbReference>
<evidence type="ECO:0000313" key="2">
    <source>
        <dbReference type="Proteomes" id="UP000242246"/>
    </source>
</evidence>
<dbReference type="AlphaFoldDB" id="A0A2A5S3B7"/>
<dbReference type="OrthoDB" id="2243264at2"/>
<protein>
    <submittedName>
        <fullName evidence="1">Uncharacterized protein</fullName>
    </submittedName>
</protein>
<sequence length="182" mass="20537">MDTKTFREFASNRILQAIIEINDDVYPSFPIKMPAFCYLTFDESGIAIHGVAPLLNKKKKEVITTLAYEQIQHIEINPVKKVIGAVFGLGFRINLDLKLLLKDDTQLHVACESISVVVALFELLSRHHTPMVDAFNLVDLFKEAKTTQDAYDYLSDHLDELAAEKQVEVLQLKQTEDVSSNG</sequence>
<proteinExistence type="predicted"/>
<organism evidence="1 2">
    <name type="scientific">Pseudolactococcus plantarum</name>
    <dbReference type="NCBI Taxonomy" id="1365"/>
    <lineage>
        <taxon>Bacteria</taxon>
        <taxon>Bacillati</taxon>
        <taxon>Bacillota</taxon>
        <taxon>Bacilli</taxon>
        <taxon>Lactobacillales</taxon>
        <taxon>Streptococcaceae</taxon>
        <taxon>Pseudolactococcus</taxon>
    </lineage>
</organism>
<reference evidence="1 2" key="1">
    <citation type="submission" date="2014-12" db="EMBL/GenBank/DDBJ databases">
        <title>Draft genome sequences of 10 type strains of Lactococcus.</title>
        <authorList>
            <person name="Sun Z."/>
            <person name="Zhong Z."/>
            <person name="Liu W."/>
            <person name="Zhang W."/>
            <person name="Zhang H."/>
        </authorList>
    </citation>
    <scope>NUCLEOTIDE SEQUENCE [LARGE SCALE GENOMIC DNA]</scope>
    <source>
        <strain evidence="1 2">DSM 20686</strain>
    </source>
</reference>
<name>A0A2A5S3B7_9LACT</name>
<accession>A0A2A5S3B7</accession>